<dbReference type="GO" id="GO:0004601">
    <property type="term" value="F:peroxidase activity"/>
    <property type="evidence" value="ECO:0007669"/>
    <property type="project" value="UniProtKB-KW"/>
</dbReference>
<dbReference type="PROSITE" id="PS00460">
    <property type="entry name" value="GLUTATHIONE_PEROXID_1"/>
    <property type="match status" value="1"/>
</dbReference>
<dbReference type="AlphaFoldDB" id="A0A286GC74"/>
<keyword evidence="6" id="KW-1185">Reference proteome</keyword>
<dbReference type="GO" id="GO:0006979">
    <property type="term" value="P:response to oxidative stress"/>
    <property type="evidence" value="ECO:0007669"/>
    <property type="project" value="InterPro"/>
</dbReference>
<dbReference type="PROSITE" id="PS51355">
    <property type="entry name" value="GLUTATHIONE_PEROXID_3"/>
    <property type="match status" value="1"/>
</dbReference>
<dbReference type="OrthoDB" id="9789406at2"/>
<gene>
    <name evidence="5" type="ORF">SAMN06269250_4123</name>
</gene>
<organism evidence="5 6">
    <name type="scientific">Spirosoma fluviale</name>
    <dbReference type="NCBI Taxonomy" id="1597977"/>
    <lineage>
        <taxon>Bacteria</taxon>
        <taxon>Pseudomonadati</taxon>
        <taxon>Bacteroidota</taxon>
        <taxon>Cytophagia</taxon>
        <taxon>Cytophagales</taxon>
        <taxon>Cytophagaceae</taxon>
        <taxon>Spirosoma</taxon>
    </lineage>
</organism>
<evidence type="ECO:0000256" key="3">
    <source>
        <dbReference type="ARBA" id="ARBA00023002"/>
    </source>
</evidence>
<dbReference type="PANTHER" id="PTHR11592:SF78">
    <property type="entry name" value="GLUTATHIONE PEROXIDASE"/>
    <property type="match status" value="1"/>
</dbReference>
<sequence>MKKNLVFTLIGVVVIATLTSFMSFSTLVKGIFSNKSEAIAAPANAVAPAKSLYDFTVNSLDGKPVALKAYKGKKVVILNVASKCGFTPQYADWEKFYKEHGSKIVVLGFPANNFGSQEPGSSEDIATFCQKNYGVTFPMFEKVSVLGDDQAPLYKWLTDKSMNGWNEKAPTWNFCKYVINEKGELTNFFASKVKPTDDEFKKAVGI</sequence>
<dbReference type="Proteomes" id="UP000219452">
    <property type="component" value="Unassembled WGS sequence"/>
</dbReference>
<name>A0A286GC74_9BACT</name>
<keyword evidence="3 4" id="KW-0560">Oxidoreductase</keyword>
<evidence type="ECO:0000256" key="2">
    <source>
        <dbReference type="ARBA" id="ARBA00022559"/>
    </source>
</evidence>
<evidence type="ECO:0000313" key="6">
    <source>
        <dbReference type="Proteomes" id="UP000219452"/>
    </source>
</evidence>
<evidence type="ECO:0000256" key="1">
    <source>
        <dbReference type="ARBA" id="ARBA00006926"/>
    </source>
</evidence>
<keyword evidence="2 4" id="KW-0575">Peroxidase</keyword>
<proteinExistence type="inferred from homology"/>
<dbReference type="CDD" id="cd00340">
    <property type="entry name" value="GSH_Peroxidase"/>
    <property type="match status" value="1"/>
</dbReference>
<dbReference type="EMBL" id="OCNH01000003">
    <property type="protein sequence ID" value="SOD92719.1"/>
    <property type="molecule type" value="Genomic_DNA"/>
</dbReference>
<dbReference type="Gene3D" id="3.40.30.10">
    <property type="entry name" value="Glutaredoxin"/>
    <property type="match status" value="1"/>
</dbReference>
<dbReference type="Pfam" id="PF00255">
    <property type="entry name" value="GSHPx"/>
    <property type="match status" value="1"/>
</dbReference>
<evidence type="ECO:0000256" key="4">
    <source>
        <dbReference type="RuleBase" id="RU000499"/>
    </source>
</evidence>
<evidence type="ECO:0000313" key="5">
    <source>
        <dbReference type="EMBL" id="SOD92719.1"/>
    </source>
</evidence>
<dbReference type="InterPro" id="IPR029759">
    <property type="entry name" value="GPX_AS"/>
</dbReference>
<dbReference type="InterPro" id="IPR000889">
    <property type="entry name" value="Glutathione_peroxidase"/>
</dbReference>
<accession>A0A286GC74</accession>
<dbReference type="SUPFAM" id="SSF52833">
    <property type="entry name" value="Thioredoxin-like"/>
    <property type="match status" value="1"/>
</dbReference>
<protein>
    <recommendedName>
        <fullName evidence="4">Glutathione peroxidase</fullName>
    </recommendedName>
</protein>
<dbReference type="RefSeq" id="WP_097127907.1">
    <property type="nucleotide sequence ID" value="NZ_OCNH01000003.1"/>
</dbReference>
<reference evidence="6" key="1">
    <citation type="submission" date="2017-09" db="EMBL/GenBank/DDBJ databases">
        <authorList>
            <person name="Varghese N."/>
            <person name="Submissions S."/>
        </authorList>
    </citation>
    <scope>NUCLEOTIDE SEQUENCE [LARGE SCALE GENOMIC DNA]</scope>
    <source>
        <strain evidence="6">DSM 29961</strain>
    </source>
</reference>
<dbReference type="PRINTS" id="PR01011">
    <property type="entry name" value="GLUTPROXDASE"/>
</dbReference>
<comment type="similarity">
    <text evidence="1 4">Belongs to the glutathione peroxidase family.</text>
</comment>
<dbReference type="PANTHER" id="PTHR11592">
    <property type="entry name" value="GLUTATHIONE PEROXIDASE"/>
    <property type="match status" value="1"/>
</dbReference>
<dbReference type="InterPro" id="IPR036249">
    <property type="entry name" value="Thioredoxin-like_sf"/>
</dbReference>